<dbReference type="InterPro" id="IPR044681">
    <property type="entry name" value="PICBP-like"/>
</dbReference>
<accession>A0A7J7N9R3</accession>
<feature type="compositionally biased region" description="Acidic residues" evidence="1">
    <location>
        <begin position="416"/>
        <end position="445"/>
    </location>
</feature>
<feature type="region of interest" description="Disordered" evidence="1">
    <location>
        <begin position="99"/>
        <end position="124"/>
    </location>
</feature>
<dbReference type="EMBL" id="JACGCM010000947">
    <property type="protein sequence ID" value="KAF6163971.1"/>
    <property type="molecule type" value="Genomic_DNA"/>
</dbReference>
<evidence type="ECO:0000259" key="2">
    <source>
        <dbReference type="SMART" id="SM01054"/>
    </source>
</evidence>
<feature type="domain" description="Calmodulin-binding" evidence="2">
    <location>
        <begin position="733"/>
        <end position="854"/>
    </location>
</feature>
<reference evidence="3 4" key="1">
    <citation type="journal article" date="2020" name="IScience">
        <title>Genome Sequencing of the Endangered Kingdonia uniflora (Circaeasteraceae, Ranunculales) Reveals Potential Mechanisms of Evolutionary Specialization.</title>
        <authorList>
            <person name="Sun Y."/>
            <person name="Deng T."/>
            <person name="Zhang A."/>
            <person name="Moore M.J."/>
            <person name="Landis J.B."/>
            <person name="Lin N."/>
            <person name="Zhang H."/>
            <person name="Zhang X."/>
            <person name="Huang J."/>
            <person name="Zhang X."/>
            <person name="Sun H."/>
            <person name="Wang H."/>
        </authorList>
    </citation>
    <scope>NUCLEOTIDE SEQUENCE [LARGE SCALE GENOMIC DNA]</scope>
    <source>
        <strain evidence="3">TB1705</strain>
        <tissue evidence="3">Leaf</tissue>
    </source>
</reference>
<feature type="region of interest" description="Disordered" evidence="1">
    <location>
        <begin position="697"/>
        <end position="777"/>
    </location>
</feature>
<evidence type="ECO:0000256" key="1">
    <source>
        <dbReference type="SAM" id="MobiDB-lite"/>
    </source>
</evidence>
<evidence type="ECO:0000313" key="4">
    <source>
        <dbReference type="Proteomes" id="UP000541444"/>
    </source>
</evidence>
<proteinExistence type="predicted"/>
<dbReference type="PANTHER" id="PTHR33923">
    <property type="entry name" value="CALMODULIN-BINDING PROTEIN-RELATED"/>
    <property type="match status" value="1"/>
</dbReference>
<keyword evidence="4" id="KW-1185">Reference proteome</keyword>
<dbReference type="PANTHER" id="PTHR33923:SF2">
    <property type="entry name" value="CALMODULIN-BINDING PROTEIN-RELATED"/>
    <property type="match status" value="1"/>
</dbReference>
<dbReference type="InterPro" id="IPR012417">
    <property type="entry name" value="CaM-bd_dom_pln"/>
</dbReference>
<dbReference type="GO" id="GO:0005516">
    <property type="term" value="F:calmodulin binding"/>
    <property type="evidence" value="ECO:0007669"/>
    <property type="project" value="InterPro"/>
</dbReference>
<feature type="region of interest" description="Disordered" evidence="1">
    <location>
        <begin position="412"/>
        <end position="445"/>
    </location>
</feature>
<organism evidence="3 4">
    <name type="scientific">Kingdonia uniflora</name>
    <dbReference type="NCBI Taxonomy" id="39325"/>
    <lineage>
        <taxon>Eukaryota</taxon>
        <taxon>Viridiplantae</taxon>
        <taxon>Streptophyta</taxon>
        <taxon>Embryophyta</taxon>
        <taxon>Tracheophyta</taxon>
        <taxon>Spermatophyta</taxon>
        <taxon>Magnoliopsida</taxon>
        <taxon>Ranunculales</taxon>
        <taxon>Circaeasteraceae</taxon>
        <taxon>Kingdonia</taxon>
    </lineage>
</organism>
<protein>
    <recommendedName>
        <fullName evidence="2">Calmodulin-binding domain-containing protein</fullName>
    </recommendedName>
</protein>
<dbReference type="AlphaFoldDB" id="A0A7J7N9R3"/>
<sequence length="879" mass="98192">MVQRKCTDKPGIQADLKNYIKLEKRTYTSSENQDIRNKGGGTELKKVMKKLRSLKRLDLENVGSCTPRRKPSVEASAATVTPQKSTPIKILDSLPNYMKSTSSSSARKERLQVSPGISRTNSDSKSLIWKESNYRKPSSANKAVRTLTKMASLKPVRILTKVSSMKAGRPSMKKSSGVSLSANQKLGRATCSSTLKDSKFPSYVMLQPGGTESEGFSVMKVCPYTYCSLNGHHHASLPPLKQFLSSRRRALKAQKSMRLKIAPPVKSKPSGGSKKKVDTDQIVFVKDLASFEADSSGMITFPEVEEVGIDFDAQPREEINPHAVEDNTHTVKDGGETSVENDGGRHAEGFSDELSQAKIFFEGLEQTIDFSGAEMENTTAAFPEKIQQELIEDRDPFPFFIVNEIDLQGCWGGSESESESSAESEIDESDYEATDMDWEEGRDEDPCLDNTADLSTLASGENDEAFICLQGYGNFASTEEIVSIPEYTVNNFHEELLAIEEELPAEYEDYVESSDTDSGTSKLKDGGQSLEIDLLSKDNSEILNILNKSLKNLHSLMEDAFMEPQATNEGKDEPDVSINREGSSAFVEFSLQEPTVAHQEDYEVSGPDNSFFQGPVLLNDENGALIEEEEVHSLEVEFGLVQGITAQDQNIDEQERCQLHEPEHESQAIEVADPETYHDVFIDELDKMHMVQNAYADDEAKEKGHTYKNKPEPSGEINEKNETMQVKQKEDAEETSLPATESKSPDEKIMITTTGSDNDEQMPKNCNNFKRNGKKPISDCEEQREFNPREPHYLPVEPDPEAEKVDLRHQMMDDRKDSEEWMLDYAVRQAVTKLGPARKRKVELLVEAFETVIPISKYGNHLQHNPTAFAHSRLMQACS</sequence>
<dbReference type="OrthoDB" id="1304871at2759"/>
<dbReference type="Proteomes" id="UP000541444">
    <property type="component" value="Unassembled WGS sequence"/>
</dbReference>
<feature type="compositionally biased region" description="Basic and acidic residues" evidence="1">
    <location>
        <begin position="698"/>
        <end position="730"/>
    </location>
</feature>
<name>A0A7J7N9R3_9MAGN</name>
<evidence type="ECO:0000313" key="3">
    <source>
        <dbReference type="EMBL" id="KAF6163971.1"/>
    </source>
</evidence>
<dbReference type="Pfam" id="PF07839">
    <property type="entry name" value="CaM_binding"/>
    <property type="match status" value="1"/>
</dbReference>
<dbReference type="SMART" id="SM01054">
    <property type="entry name" value="CaM_binding"/>
    <property type="match status" value="1"/>
</dbReference>
<gene>
    <name evidence="3" type="ORF">GIB67_011662</name>
</gene>
<comment type="caution">
    <text evidence="3">The sequence shown here is derived from an EMBL/GenBank/DDBJ whole genome shotgun (WGS) entry which is preliminary data.</text>
</comment>
<feature type="compositionally biased region" description="Polar residues" evidence="1">
    <location>
        <begin position="115"/>
        <end position="124"/>
    </location>
</feature>